<dbReference type="RefSeq" id="WP_012881387.1">
    <property type="nucleotide sequence ID" value="NC_013552.1"/>
</dbReference>
<name>D2BJZ7_DEHMV</name>
<evidence type="ECO:0000313" key="1">
    <source>
        <dbReference type="EMBL" id="ACZ61209.1"/>
    </source>
</evidence>
<organism evidence="1 2">
    <name type="scientific">Dehalococcoides mccartyi (strain VS)</name>
    <dbReference type="NCBI Taxonomy" id="311424"/>
    <lineage>
        <taxon>Bacteria</taxon>
        <taxon>Bacillati</taxon>
        <taxon>Chloroflexota</taxon>
        <taxon>Dehalococcoidia</taxon>
        <taxon>Dehalococcoidales</taxon>
        <taxon>Dehalococcoidaceae</taxon>
        <taxon>Dehalococcoides</taxon>
    </lineage>
</organism>
<evidence type="ECO:0000313" key="2">
    <source>
        <dbReference type="Proteomes" id="UP000002506"/>
    </source>
</evidence>
<dbReference type="EMBL" id="CP001827">
    <property type="protein sequence ID" value="ACZ61209.1"/>
    <property type="molecule type" value="Genomic_DNA"/>
</dbReference>
<dbReference type="eggNOG" id="ENOG5030SAC">
    <property type="taxonomic scope" value="Bacteria"/>
</dbReference>
<proteinExistence type="predicted"/>
<dbReference type="HOGENOM" id="CLU_3117042_0_0_0"/>
<gene>
    <name evidence="1" type="ordered locus">DhcVS_30</name>
</gene>
<accession>D2BJZ7</accession>
<reference evidence="1 2" key="1">
    <citation type="journal article" date="2009" name="PLoS Genet.">
        <title>Localized plasticity in the streamlined genomes of vinyl chloride respiring Dehalococcoides.</title>
        <authorList>
            <person name="McMurdie P.J."/>
            <person name="Behrens S.F."/>
            <person name="Muller J.A."/>
            <person name="Goke J."/>
            <person name="Ritalahti K.M."/>
            <person name="Wagner R."/>
            <person name="Goltsman E."/>
            <person name="Lapidus A."/>
            <person name="Holmes S."/>
            <person name="Loffler F.E."/>
            <person name="Spormann A.M."/>
        </authorList>
    </citation>
    <scope>NUCLEOTIDE SEQUENCE [LARGE SCALE GENOMIC DNA]</scope>
    <source>
        <strain evidence="1 2">VS</strain>
    </source>
</reference>
<dbReference type="KEGG" id="dev:DhcVS_30"/>
<protein>
    <submittedName>
        <fullName evidence="1">Uncharacterized protein</fullName>
    </submittedName>
</protein>
<sequence length="50" mass="6139">MLKEEILKPISRREHCHHQVFRVERKQKSRISSLISHLKQFRNSISKQRD</sequence>
<dbReference type="Proteomes" id="UP000002506">
    <property type="component" value="Chromosome"/>
</dbReference>
<dbReference type="AlphaFoldDB" id="D2BJZ7"/>